<dbReference type="SUPFAM" id="SSF48452">
    <property type="entry name" value="TPR-like"/>
    <property type="match status" value="4"/>
</dbReference>
<organism evidence="3 4">
    <name type="scientific">Coprinopsis marcescibilis</name>
    <name type="common">Agaric fungus</name>
    <name type="synonym">Psathyrella marcescibilis</name>
    <dbReference type="NCBI Taxonomy" id="230819"/>
    <lineage>
        <taxon>Eukaryota</taxon>
        <taxon>Fungi</taxon>
        <taxon>Dikarya</taxon>
        <taxon>Basidiomycota</taxon>
        <taxon>Agaricomycotina</taxon>
        <taxon>Agaricomycetes</taxon>
        <taxon>Agaricomycetidae</taxon>
        <taxon>Agaricales</taxon>
        <taxon>Agaricineae</taxon>
        <taxon>Psathyrellaceae</taxon>
        <taxon>Coprinopsis</taxon>
    </lineage>
</organism>
<dbReference type="InterPro" id="IPR011990">
    <property type="entry name" value="TPR-like_helical_dom_sf"/>
</dbReference>
<dbReference type="Gene3D" id="1.25.40.10">
    <property type="entry name" value="Tetratricopeptide repeat domain"/>
    <property type="match status" value="5"/>
</dbReference>
<dbReference type="Proteomes" id="UP000307440">
    <property type="component" value="Unassembled WGS sequence"/>
</dbReference>
<evidence type="ECO:0000313" key="3">
    <source>
        <dbReference type="EMBL" id="TFK29002.1"/>
    </source>
</evidence>
<keyword evidence="1" id="KW-0677">Repeat</keyword>
<dbReference type="Pfam" id="PF24883">
    <property type="entry name" value="NPHP3_N"/>
    <property type="match status" value="1"/>
</dbReference>
<dbReference type="Pfam" id="PF13181">
    <property type="entry name" value="TPR_8"/>
    <property type="match status" value="1"/>
</dbReference>
<gene>
    <name evidence="3" type="ORF">FA15DRAFT_583331</name>
</gene>
<evidence type="ECO:0000259" key="2">
    <source>
        <dbReference type="Pfam" id="PF24883"/>
    </source>
</evidence>
<keyword evidence="4" id="KW-1185">Reference proteome</keyword>
<dbReference type="SMART" id="SM00028">
    <property type="entry name" value="TPR"/>
    <property type="match status" value="10"/>
</dbReference>
<dbReference type="Pfam" id="PF13374">
    <property type="entry name" value="TPR_10"/>
    <property type="match status" value="7"/>
</dbReference>
<dbReference type="PANTHER" id="PTHR19959">
    <property type="entry name" value="KINESIN LIGHT CHAIN"/>
    <property type="match status" value="1"/>
</dbReference>
<evidence type="ECO:0000256" key="1">
    <source>
        <dbReference type="ARBA" id="ARBA00022737"/>
    </source>
</evidence>
<dbReference type="PANTHER" id="PTHR19959:SF119">
    <property type="entry name" value="FUNGAL LIPASE-LIKE DOMAIN-CONTAINING PROTEIN"/>
    <property type="match status" value="1"/>
</dbReference>
<dbReference type="EMBL" id="ML210152">
    <property type="protein sequence ID" value="TFK29002.1"/>
    <property type="molecule type" value="Genomic_DNA"/>
</dbReference>
<feature type="domain" description="Nephrocystin 3-like N-terminal" evidence="2">
    <location>
        <begin position="34"/>
        <end position="189"/>
    </location>
</feature>
<dbReference type="InterPro" id="IPR027417">
    <property type="entry name" value="P-loop_NTPase"/>
</dbReference>
<proteinExistence type="predicted"/>
<sequence>MQIHEALRRLADPTACAWDLSRTCFAGTRREHLEEISSWIARDDGSTMANVMVVADSAGSGKSALAHSICQGSREKGEFVAAFFFSQLEQQSTLSNLMAVLVRGLCDINEHVRRGIGEILANDGGLASAKPIQQFKEIILPIIPLLPPNRHFVAVIDGLDEENDPVLLEILCDWIPRLPATFRILVTTRPEARVMKALGNQLHIHLLARSLTGTSSLRDIEAYIQSRLFRTSYGSSITPELLSQFVEKTEGLFLWASTVLSHLEDAFDAVAELRDIVKGKSSHWKEDDDAGKKLETLYLRILSKLKWTDTRFVEKYRVIMGALVTMKESLTPMGLAALYGPDGITLDDIHRICSLLHPLLQNYSPSISNQPLRVLHLSVQEFLTQQAPAPYRLHVEEHNATLSRLALGVLKKGLTPSNVPILGYSEGDWIQEPTVTPPKIPPLLRESMSEHLWYACLFLGDHTLAMSKENIRQLHIQLLQEFFVMKPRAILEATTSMGTVTEIVPLRKLASDVVAIYRQLDMEYANLRTKVQLTLSLNLLALCFVSLARSSDGFQVSREGLESSRLLASTDPNTHAALLAQLLRTHGTVLAKLGRHEEARAVYMEAVEFYRKLSDAEPEKFEASLAWTLHSLSTQLNACKSHTEAVKYMQEAVDIHRKMALADPVEFEPIVSSSLHDFALFLANSGKLADSIQPGQEAVEIRRGLAATDPARFEPLLAYSLNNLSMDLASCQRYDEALAAANESVNVRRRLAGENPGGFESDLAGALHLYALRLADCSRQQEAIDVGKQAASLRRKLVDAGGSDLEGPLALTIHNLAWDLNAAGHHLEAVERLQEGISIRKNLANANPAAHEGDLASSLHNYALYTAKVGRHDEALEAGKEAVLIRRRLASKDPNAHETGLSSSLYNLASDLNDCKRDEEAVPFAEEAVEIRRRLAMKDPAGVEPGLALALHYYSLYLANSGRVTDAIGPGMEAVAIRRRLAIVNPLEFQPALALSLSNLCHDLRSSGRNQDALPLIEELVTIQSLSIRRSLANVGPNRFETELARTLHNLAADFNSCCRYDSAVNSMEEAISIRRRLADANPTEMEPDLASSMHNCAMYLASSGRMVDAVELGKEGVSIRRRLAETNPGQFEPLLAQTLHNTAHDLRVSERSADAVPYVESAVAIRRRLSSKNPSRYESDLAASLHTCAYVYAEMGRQNDCIDIGKEAVAIRRRLAEKDPARFEADLASSLHNLGCDLRMNGRSEEGLACQEEAKEIRRRRS</sequence>
<protein>
    <submittedName>
        <fullName evidence="3">TPR-like protein</fullName>
    </submittedName>
</protein>
<dbReference type="AlphaFoldDB" id="A0A5C3L8M8"/>
<dbReference type="STRING" id="230819.A0A5C3L8M8"/>
<dbReference type="Gene3D" id="3.40.50.300">
    <property type="entry name" value="P-loop containing nucleotide triphosphate hydrolases"/>
    <property type="match status" value="1"/>
</dbReference>
<name>A0A5C3L8M8_COPMA</name>
<dbReference type="SUPFAM" id="SSF52540">
    <property type="entry name" value="P-loop containing nucleoside triphosphate hydrolases"/>
    <property type="match status" value="1"/>
</dbReference>
<evidence type="ECO:0000313" key="4">
    <source>
        <dbReference type="Proteomes" id="UP000307440"/>
    </source>
</evidence>
<reference evidence="3 4" key="1">
    <citation type="journal article" date="2019" name="Nat. Ecol. Evol.">
        <title>Megaphylogeny resolves global patterns of mushroom evolution.</title>
        <authorList>
            <person name="Varga T."/>
            <person name="Krizsan K."/>
            <person name="Foldi C."/>
            <person name="Dima B."/>
            <person name="Sanchez-Garcia M."/>
            <person name="Sanchez-Ramirez S."/>
            <person name="Szollosi G.J."/>
            <person name="Szarkandi J.G."/>
            <person name="Papp V."/>
            <person name="Albert L."/>
            <person name="Andreopoulos W."/>
            <person name="Angelini C."/>
            <person name="Antonin V."/>
            <person name="Barry K.W."/>
            <person name="Bougher N.L."/>
            <person name="Buchanan P."/>
            <person name="Buyck B."/>
            <person name="Bense V."/>
            <person name="Catcheside P."/>
            <person name="Chovatia M."/>
            <person name="Cooper J."/>
            <person name="Damon W."/>
            <person name="Desjardin D."/>
            <person name="Finy P."/>
            <person name="Geml J."/>
            <person name="Haridas S."/>
            <person name="Hughes K."/>
            <person name="Justo A."/>
            <person name="Karasinski D."/>
            <person name="Kautmanova I."/>
            <person name="Kiss B."/>
            <person name="Kocsube S."/>
            <person name="Kotiranta H."/>
            <person name="LaButti K.M."/>
            <person name="Lechner B.E."/>
            <person name="Liimatainen K."/>
            <person name="Lipzen A."/>
            <person name="Lukacs Z."/>
            <person name="Mihaltcheva S."/>
            <person name="Morgado L.N."/>
            <person name="Niskanen T."/>
            <person name="Noordeloos M.E."/>
            <person name="Ohm R.A."/>
            <person name="Ortiz-Santana B."/>
            <person name="Ovrebo C."/>
            <person name="Racz N."/>
            <person name="Riley R."/>
            <person name="Savchenko A."/>
            <person name="Shiryaev A."/>
            <person name="Soop K."/>
            <person name="Spirin V."/>
            <person name="Szebenyi C."/>
            <person name="Tomsovsky M."/>
            <person name="Tulloss R.E."/>
            <person name="Uehling J."/>
            <person name="Grigoriev I.V."/>
            <person name="Vagvolgyi C."/>
            <person name="Papp T."/>
            <person name="Martin F.M."/>
            <person name="Miettinen O."/>
            <person name="Hibbett D.S."/>
            <person name="Nagy L.G."/>
        </authorList>
    </citation>
    <scope>NUCLEOTIDE SEQUENCE [LARGE SCALE GENOMIC DNA]</scope>
    <source>
        <strain evidence="3 4">CBS 121175</strain>
    </source>
</reference>
<dbReference type="InterPro" id="IPR019734">
    <property type="entry name" value="TPR_rpt"/>
</dbReference>
<dbReference type="InterPro" id="IPR056884">
    <property type="entry name" value="NPHP3-like_N"/>
</dbReference>
<dbReference type="OrthoDB" id="3038309at2759"/>
<accession>A0A5C3L8M8</accession>